<keyword evidence="2" id="KW-1185">Reference proteome</keyword>
<evidence type="ECO:0000313" key="1">
    <source>
        <dbReference type="EMBL" id="RZG43098.1"/>
    </source>
</evidence>
<name>A0A4Q7AJ72_9GAMM</name>
<dbReference type="EMBL" id="SGSQ01000041">
    <property type="protein sequence ID" value="RZG43098.1"/>
    <property type="molecule type" value="Genomic_DNA"/>
</dbReference>
<evidence type="ECO:0000313" key="2">
    <source>
        <dbReference type="Proteomes" id="UP000293863"/>
    </source>
</evidence>
<protein>
    <submittedName>
        <fullName evidence="1">Uncharacterized protein</fullName>
    </submittedName>
</protein>
<dbReference type="Proteomes" id="UP000293863">
    <property type="component" value="Unassembled WGS sequence"/>
</dbReference>
<dbReference type="AlphaFoldDB" id="A0A4Q7AJ72"/>
<proteinExistence type="predicted"/>
<accession>A0A4Q7AJ72</accession>
<dbReference type="RefSeq" id="WP_000470738.1">
    <property type="nucleotide sequence ID" value="NZ_SGSQ01000041.1"/>
</dbReference>
<reference evidence="1 2" key="1">
    <citation type="submission" date="2019-02" db="EMBL/GenBank/DDBJ databases">
        <title>The Batch Genome Submission of Acinetobacter spp. strains.</title>
        <authorList>
            <person name="Qin J."/>
            <person name="Hu Y."/>
            <person name="Ye H."/>
            <person name="Wei L."/>
            <person name="Feng Y."/>
            <person name="Zong Z."/>
        </authorList>
    </citation>
    <scope>NUCLEOTIDE SEQUENCE [LARGE SCALE GENOMIC DNA]</scope>
    <source>
        <strain evidence="1 2">WCHAW060049</strain>
    </source>
</reference>
<gene>
    <name evidence="1" type="ORF">EXU28_18035</name>
</gene>
<comment type="caution">
    <text evidence="1">The sequence shown here is derived from an EMBL/GenBank/DDBJ whole genome shotgun (WGS) entry which is preliminary data.</text>
</comment>
<sequence length="161" mass="19500">MFISEIINNTGIYIERPFQFVELTHLSQIKWTCYYFLEQDLSKIDIEYLRYKGLILENKHYVQNPEIYDRIGNSCIPQEFKNKFNKSNEELVRLFLPEIDILLEKFGLTIPYQIDVLSKIADTICTKNRYNLMKCIEKYRDKNKEIQSQWKQTLSEYFVDR</sequence>
<organism evidence="1 2">
    <name type="scientific">Acinetobacter wuhouensis</name>
    <dbReference type="NCBI Taxonomy" id="1879050"/>
    <lineage>
        <taxon>Bacteria</taxon>
        <taxon>Pseudomonadati</taxon>
        <taxon>Pseudomonadota</taxon>
        <taxon>Gammaproteobacteria</taxon>
        <taxon>Moraxellales</taxon>
        <taxon>Moraxellaceae</taxon>
        <taxon>Acinetobacter</taxon>
    </lineage>
</organism>